<comment type="caution">
    <text evidence="1">The sequence shown here is derived from an EMBL/GenBank/DDBJ whole genome shotgun (WGS) entry which is preliminary data.</text>
</comment>
<dbReference type="EMBL" id="RBOC01000096">
    <property type="protein sequence ID" value="RMM09539.1"/>
    <property type="molecule type" value="Genomic_DNA"/>
</dbReference>
<sequence length="209" mass="23948">MNTAILERPKNFGKSVEDAKASLIKRFMEKVDRASDDLIIDAIKLEGDKALVKIVKEPETANEKQLSIRVRNQIAFAKLKADAFEMVKKSCDLIESNVVCKILDKSRQTLSERVKSGKVLAYTHNKNKFYPEFQFANNDVKPEIGLLIEELAIDPKDEAMMNVLVGFLTHTMDFYGDSDKEQPRYKLIDNKDAFKIIVRDFKNRLEMGK</sequence>
<gene>
    <name evidence="1" type="ORF">ALQ84_00876</name>
</gene>
<dbReference type="AlphaFoldDB" id="A0A0P9K6I3"/>
<proteinExistence type="predicted"/>
<dbReference type="RefSeq" id="WP_055010247.1">
    <property type="nucleotide sequence ID" value="NZ_LJPW01000141.1"/>
</dbReference>
<evidence type="ECO:0000313" key="1">
    <source>
        <dbReference type="EMBL" id="RMM09539.1"/>
    </source>
</evidence>
<dbReference type="OrthoDB" id="6868028at2"/>
<protein>
    <submittedName>
        <fullName evidence="1">Uncharacterized protein</fullName>
    </submittedName>
</protein>
<accession>A0A0P9K6I3</accession>
<name>A0A0P9K6I3_9PSED</name>
<evidence type="ECO:0000313" key="2">
    <source>
        <dbReference type="Proteomes" id="UP000278587"/>
    </source>
</evidence>
<dbReference type="Proteomes" id="UP000278587">
    <property type="component" value="Unassembled WGS sequence"/>
</dbReference>
<reference evidence="1 2" key="1">
    <citation type="submission" date="2018-08" db="EMBL/GenBank/DDBJ databases">
        <title>Recombination of ecologically and evolutionarily significant loci maintains genetic cohesion in the Pseudomonas syringae species complex.</title>
        <authorList>
            <person name="Dillon M."/>
            <person name="Thakur S."/>
            <person name="Almeida R.N.D."/>
            <person name="Weir B.S."/>
            <person name="Guttman D.S."/>
        </authorList>
    </citation>
    <scope>NUCLEOTIDE SEQUENCE [LARGE SCALE GENOMIC DNA]</scope>
    <source>
        <strain evidence="1 2">ICMP 4086</strain>
    </source>
</reference>
<organism evidence="1 2">
    <name type="scientific">Pseudomonas caricapapayae</name>
    <dbReference type="NCBI Taxonomy" id="46678"/>
    <lineage>
        <taxon>Bacteria</taxon>
        <taxon>Pseudomonadati</taxon>
        <taxon>Pseudomonadota</taxon>
        <taxon>Gammaproteobacteria</taxon>
        <taxon>Pseudomonadales</taxon>
        <taxon>Pseudomonadaceae</taxon>
        <taxon>Pseudomonas</taxon>
    </lineage>
</organism>